<feature type="binding site" evidence="14">
    <location>
        <position position="127"/>
    </location>
    <ligand>
        <name>L-glutamine</name>
        <dbReference type="ChEBI" id="CHEBI:58359"/>
    </ligand>
</feature>
<feature type="binding site" evidence="14">
    <location>
        <position position="286"/>
    </location>
    <ligand>
        <name>ATP</name>
        <dbReference type="ChEBI" id="CHEBI:30616"/>
    </ligand>
</feature>
<keyword evidence="8 13" id="KW-0061">Asparagine biosynthesis</keyword>
<name>A0ABD0WEK9_UMBPY</name>
<evidence type="ECO:0000256" key="12">
    <source>
        <dbReference type="PIRNR" id="PIRNR001589"/>
    </source>
</evidence>
<feature type="site" description="Important for beta-aspartyl-AMP intermediate formation" evidence="15">
    <location>
        <position position="395"/>
    </location>
</feature>
<keyword evidence="9 13" id="KW-0315">Glutamine amidotransferase</keyword>
<comment type="pathway">
    <text evidence="1">Amino-acid biosynthesis; L-asparagine biosynthesis; L-asparagine from L-aspartate (L-Gln route): step 1/1.</text>
</comment>
<dbReference type="InterPro" id="IPR017932">
    <property type="entry name" value="GATase_2_dom"/>
</dbReference>
<dbReference type="InterPro" id="IPR050795">
    <property type="entry name" value="Asn_Synthetase"/>
</dbReference>
<evidence type="ECO:0000313" key="18">
    <source>
        <dbReference type="Proteomes" id="UP001557470"/>
    </source>
</evidence>
<evidence type="ECO:0000313" key="17">
    <source>
        <dbReference type="EMBL" id="KAL0962137.1"/>
    </source>
</evidence>
<comment type="catalytic activity">
    <reaction evidence="11">
        <text>L-aspartate + L-glutamine + ATP + H2O = L-asparagine + L-glutamate + AMP + diphosphate + H(+)</text>
        <dbReference type="Rhea" id="RHEA:12228"/>
        <dbReference type="ChEBI" id="CHEBI:15377"/>
        <dbReference type="ChEBI" id="CHEBI:15378"/>
        <dbReference type="ChEBI" id="CHEBI:29985"/>
        <dbReference type="ChEBI" id="CHEBI:29991"/>
        <dbReference type="ChEBI" id="CHEBI:30616"/>
        <dbReference type="ChEBI" id="CHEBI:33019"/>
        <dbReference type="ChEBI" id="CHEBI:58048"/>
        <dbReference type="ChEBI" id="CHEBI:58359"/>
        <dbReference type="ChEBI" id="CHEBI:456215"/>
        <dbReference type="EC" id="6.3.5.4"/>
    </reaction>
</comment>
<evidence type="ECO:0000256" key="14">
    <source>
        <dbReference type="PIRSR" id="PIRSR001589-2"/>
    </source>
</evidence>
<evidence type="ECO:0000256" key="6">
    <source>
        <dbReference type="ARBA" id="ARBA00022741"/>
    </source>
</evidence>
<dbReference type="GO" id="GO:0006529">
    <property type="term" value="P:asparagine biosynthetic process"/>
    <property type="evidence" value="ECO:0007669"/>
    <property type="project" value="UniProtKB-KW"/>
</dbReference>
<reference evidence="17 18" key="1">
    <citation type="submission" date="2024-06" db="EMBL/GenBank/DDBJ databases">
        <authorList>
            <person name="Pan Q."/>
            <person name="Wen M."/>
            <person name="Jouanno E."/>
            <person name="Zahm M."/>
            <person name="Klopp C."/>
            <person name="Cabau C."/>
            <person name="Louis A."/>
            <person name="Berthelot C."/>
            <person name="Parey E."/>
            <person name="Roest Crollius H."/>
            <person name="Montfort J."/>
            <person name="Robinson-Rechavi M."/>
            <person name="Bouchez O."/>
            <person name="Lampietro C."/>
            <person name="Lopez Roques C."/>
            <person name="Donnadieu C."/>
            <person name="Postlethwait J."/>
            <person name="Bobe J."/>
            <person name="Verreycken H."/>
            <person name="Guiguen Y."/>
        </authorList>
    </citation>
    <scope>NUCLEOTIDE SEQUENCE [LARGE SCALE GENOMIC DNA]</scope>
    <source>
        <strain evidence="17">Up_M1</strain>
        <tissue evidence="17">Testis</tissue>
    </source>
</reference>
<dbReference type="InterPro" id="IPR014729">
    <property type="entry name" value="Rossmann-like_a/b/a_fold"/>
</dbReference>
<protein>
    <recommendedName>
        <fullName evidence="3">Asparagine synthetase [glutamine-hydrolyzing]</fullName>
        <ecNumber evidence="2">6.3.5.4</ecNumber>
    </recommendedName>
    <alternativeName>
        <fullName evidence="10">Glutamine-dependent asparagine synthetase</fullName>
    </alternativeName>
</protein>
<dbReference type="SUPFAM" id="SSF52402">
    <property type="entry name" value="Adenine nucleotide alpha hydrolases-like"/>
    <property type="match status" value="1"/>
</dbReference>
<dbReference type="Gene3D" id="3.60.20.10">
    <property type="entry name" value="Glutamine Phosphoribosylpyrophosphate, subunit 1, domain 1"/>
    <property type="match status" value="1"/>
</dbReference>
<dbReference type="FunFam" id="3.40.50.620:FF:000090">
    <property type="entry name" value="asparagine synthetase [glutamine-hydrolyzing]"/>
    <property type="match status" value="1"/>
</dbReference>
<gene>
    <name evidence="17" type="ORF">UPYG_G00336200</name>
</gene>
<dbReference type="PANTHER" id="PTHR11772:SF23">
    <property type="entry name" value="ASPARAGINE SYNTHETASE [GLUTAMINE-HYDROLYZING]"/>
    <property type="match status" value="1"/>
</dbReference>
<dbReference type="PIRSF" id="PIRSF001589">
    <property type="entry name" value="Asn_synthetase_glu-h"/>
    <property type="match status" value="1"/>
</dbReference>
<dbReference type="PROSITE" id="PS51278">
    <property type="entry name" value="GATASE_TYPE_2"/>
    <property type="match status" value="1"/>
</dbReference>
<feature type="domain" description="Glutamine amidotransferase type-2" evidence="16">
    <location>
        <begin position="31"/>
        <end position="221"/>
    </location>
</feature>
<evidence type="ECO:0000259" key="16">
    <source>
        <dbReference type="PROSITE" id="PS51278"/>
    </source>
</evidence>
<evidence type="ECO:0000256" key="13">
    <source>
        <dbReference type="PIRSR" id="PIRSR001589-1"/>
    </source>
</evidence>
<dbReference type="Pfam" id="PF13537">
    <property type="entry name" value="GATase_7"/>
    <property type="match status" value="1"/>
</dbReference>
<dbReference type="CDD" id="cd00712">
    <property type="entry name" value="AsnB"/>
    <property type="match status" value="1"/>
</dbReference>
<organism evidence="17 18">
    <name type="scientific">Umbra pygmaea</name>
    <name type="common">Eastern mudminnow</name>
    <dbReference type="NCBI Taxonomy" id="75934"/>
    <lineage>
        <taxon>Eukaryota</taxon>
        <taxon>Metazoa</taxon>
        <taxon>Chordata</taxon>
        <taxon>Craniata</taxon>
        <taxon>Vertebrata</taxon>
        <taxon>Euteleostomi</taxon>
        <taxon>Actinopterygii</taxon>
        <taxon>Neopterygii</taxon>
        <taxon>Teleostei</taxon>
        <taxon>Protacanthopterygii</taxon>
        <taxon>Esociformes</taxon>
        <taxon>Umbridae</taxon>
        <taxon>Umbra</taxon>
    </lineage>
</organism>
<evidence type="ECO:0000256" key="8">
    <source>
        <dbReference type="ARBA" id="ARBA00022888"/>
    </source>
</evidence>
<dbReference type="InterPro" id="IPR029055">
    <property type="entry name" value="Ntn_hydrolases_N"/>
</dbReference>
<dbReference type="FunFam" id="3.60.20.10:FF:000039">
    <property type="entry name" value="Asparagine synthetase [glutamine-hydrolyzing]"/>
    <property type="match status" value="1"/>
</dbReference>
<evidence type="ECO:0000256" key="15">
    <source>
        <dbReference type="PIRSR" id="PIRSR001589-3"/>
    </source>
</evidence>
<evidence type="ECO:0000256" key="5">
    <source>
        <dbReference type="ARBA" id="ARBA00022605"/>
    </source>
</evidence>
<dbReference type="Proteomes" id="UP001557470">
    <property type="component" value="Unassembled WGS sequence"/>
</dbReference>
<dbReference type="EC" id="6.3.5.4" evidence="2"/>
<dbReference type="SUPFAM" id="SSF56235">
    <property type="entry name" value="N-terminal nucleophile aminohydrolases (Ntn hydrolases)"/>
    <property type="match status" value="1"/>
</dbReference>
<dbReference type="InterPro" id="IPR033738">
    <property type="entry name" value="AsnB_N"/>
</dbReference>
<evidence type="ECO:0000256" key="9">
    <source>
        <dbReference type="ARBA" id="ARBA00022962"/>
    </source>
</evidence>
<evidence type="ECO:0000256" key="11">
    <source>
        <dbReference type="ARBA" id="ARBA00048741"/>
    </source>
</evidence>
<evidence type="ECO:0000256" key="2">
    <source>
        <dbReference type="ARBA" id="ARBA00012737"/>
    </source>
</evidence>
<keyword evidence="18" id="KW-1185">Reference proteome</keyword>
<comment type="caution">
    <text evidence="17">The sequence shown here is derived from an EMBL/GenBank/DDBJ whole genome shotgun (WGS) entry which is preliminary data.</text>
</comment>
<dbReference type="GO" id="GO:0005524">
    <property type="term" value="F:ATP binding"/>
    <property type="evidence" value="ECO:0007669"/>
    <property type="project" value="UniProtKB-KW"/>
</dbReference>
<dbReference type="EMBL" id="JAGEUA010000011">
    <property type="protein sequence ID" value="KAL0962137.1"/>
    <property type="molecule type" value="Genomic_DNA"/>
</dbReference>
<evidence type="ECO:0000256" key="7">
    <source>
        <dbReference type="ARBA" id="ARBA00022840"/>
    </source>
</evidence>
<evidence type="ECO:0000256" key="1">
    <source>
        <dbReference type="ARBA" id="ARBA00005187"/>
    </source>
</evidence>
<accession>A0ABD0WEK9</accession>
<keyword evidence="4" id="KW-0436">Ligase</keyword>
<evidence type="ECO:0000256" key="4">
    <source>
        <dbReference type="ARBA" id="ARBA00022598"/>
    </source>
</evidence>
<evidence type="ECO:0000256" key="3">
    <source>
        <dbReference type="ARBA" id="ARBA00021389"/>
    </source>
</evidence>
<dbReference type="AlphaFoldDB" id="A0ABD0WEK9"/>
<dbReference type="CDD" id="cd01991">
    <property type="entry name" value="Asn_synthase_B_C"/>
    <property type="match status" value="1"/>
</dbReference>
<keyword evidence="6 12" id="KW-0547">Nucleotide-binding</keyword>
<dbReference type="Pfam" id="PF00733">
    <property type="entry name" value="Asn_synthase"/>
    <property type="match status" value="2"/>
</dbReference>
<evidence type="ECO:0000256" key="10">
    <source>
        <dbReference type="ARBA" id="ARBA00030234"/>
    </source>
</evidence>
<dbReference type="Gene3D" id="3.40.50.620">
    <property type="entry name" value="HUPs"/>
    <property type="match status" value="1"/>
</dbReference>
<keyword evidence="7 12" id="KW-0067">ATP-binding</keyword>
<proteinExistence type="predicted"/>
<feature type="binding site" evidence="14">
    <location>
        <position position="318"/>
    </location>
    <ligand>
        <name>ATP</name>
        <dbReference type="ChEBI" id="CHEBI:30616"/>
    </ligand>
</feature>
<dbReference type="NCBIfam" id="TIGR01536">
    <property type="entry name" value="asn_synth_AEB"/>
    <property type="match status" value="1"/>
</dbReference>
<sequence length="591" mass="67649">MCQLHHFASLENTNDFFWCPRNKDRSSPRMCGIWALFGSDECLSVQCTSAMKIAHRGPDAFRFENVNGYTNCCFGFHRLAIVDQLYGMQPLRVKKFPYLWLVYNGEIYNHQTLKNHFEFTDYQTKVDGEILLHLYDRFGIQKMASLLDGVFAFILLDTANRKVFLGRDTYGVRPMFKLLTDNGFLAVCSEAKGLSDITHSMSSPANITPFLPGHVEVFDLKLNGKVESVQIDRFHCCTLEPQHAAYDTVENLPSGFSPEVVKSNIRSLFENAVRKRLMAHRRIGCLLSGGLDSSLVAATLVKLAKEEKLKYPIQTFAIGAEDSPDILAARKVASYIGSEHHEVNFTPEEGLKAVDEVIFHLETYDITTIRASVGMYLVSKYIRDKTDSVVIFSGEGSDELTQGYIYFHKAPTPSAAAEDSVRLLKELYLFDVLRADRTTAAHGLELRVPFLDHRFTAYYLSLPEEMRQPKDGVEKHLLRDAFKGQNLIPDEILWRRKEAFSDGMMSVKKSWYNSLQDQMESEVNDAQLEKATKTFSHLPPRTKEAYYYRQVFEKKYPGRAEWLSHYWMPRWISATDPSARTLSIYKPDKDQ</sequence>
<dbReference type="InterPro" id="IPR001962">
    <property type="entry name" value="Asn_synthase"/>
</dbReference>
<feature type="active site" description="For GATase activity" evidence="13">
    <location>
        <position position="31"/>
    </location>
</feature>
<dbReference type="GO" id="GO:0004066">
    <property type="term" value="F:asparagine synthase (glutamine-hydrolyzing) activity"/>
    <property type="evidence" value="ECO:0007669"/>
    <property type="project" value="UniProtKB-EC"/>
</dbReference>
<keyword evidence="5 13" id="KW-0028">Amino-acid biosynthesis</keyword>
<feature type="binding site" evidence="14">
    <location>
        <begin position="393"/>
        <end position="394"/>
    </location>
    <ligand>
        <name>ATP</name>
        <dbReference type="ChEBI" id="CHEBI:30616"/>
    </ligand>
</feature>
<dbReference type="InterPro" id="IPR006426">
    <property type="entry name" value="Asn_synth_AEB"/>
</dbReference>
<dbReference type="PANTHER" id="PTHR11772">
    <property type="entry name" value="ASPARAGINE SYNTHETASE"/>
    <property type="match status" value="1"/>
</dbReference>